<dbReference type="Gene3D" id="3.40.250.10">
    <property type="entry name" value="Rhodanese-like domain"/>
    <property type="match status" value="1"/>
</dbReference>
<dbReference type="InterPro" id="IPR001763">
    <property type="entry name" value="Rhodanese-like_dom"/>
</dbReference>
<dbReference type="EMBL" id="VOSL01000148">
    <property type="protein sequence ID" value="TXD31401.1"/>
    <property type="molecule type" value="Genomic_DNA"/>
</dbReference>
<organism evidence="2 3">
    <name type="scientific">Lujinxingia vulgaris</name>
    <dbReference type="NCBI Taxonomy" id="2600176"/>
    <lineage>
        <taxon>Bacteria</taxon>
        <taxon>Deltaproteobacteria</taxon>
        <taxon>Bradymonadales</taxon>
        <taxon>Lujinxingiaceae</taxon>
        <taxon>Lujinxingia</taxon>
    </lineage>
</organism>
<dbReference type="PANTHER" id="PTHR43031:SF1">
    <property type="entry name" value="PYRIDINE NUCLEOTIDE-DISULPHIDE OXIDOREDUCTASE"/>
    <property type="match status" value="1"/>
</dbReference>
<dbReference type="PROSITE" id="PS50206">
    <property type="entry name" value="RHODANESE_3"/>
    <property type="match status" value="1"/>
</dbReference>
<dbReference type="GO" id="GO:0004792">
    <property type="term" value="F:thiosulfate-cyanide sulfurtransferase activity"/>
    <property type="evidence" value="ECO:0007669"/>
    <property type="project" value="InterPro"/>
</dbReference>
<dbReference type="SMART" id="SM00450">
    <property type="entry name" value="RHOD"/>
    <property type="match status" value="1"/>
</dbReference>
<evidence type="ECO:0000313" key="2">
    <source>
        <dbReference type="EMBL" id="TXD31401.1"/>
    </source>
</evidence>
<gene>
    <name evidence="2" type="ORF">FRC96_21310</name>
</gene>
<dbReference type="InterPro" id="IPR001307">
    <property type="entry name" value="Thiosulphate_STrfase_CS"/>
</dbReference>
<proteinExistence type="predicted"/>
<dbReference type="AlphaFoldDB" id="A0A5C6WT10"/>
<evidence type="ECO:0000259" key="1">
    <source>
        <dbReference type="PROSITE" id="PS50206"/>
    </source>
</evidence>
<comment type="caution">
    <text evidence="2">The sequence shown here is derived from an EMBL/GenBank/DDBJ whole genome shotgun (WGS) entry which is preliminary data.</text>
</comment>
<dbReference type="PANTHER" id="PTHR43031">
    <property type="entry name" value="FAD-DEPENDENT OXIDOREDUCTASE"/>
    <property type="match status" value="1"/>
</dbReference>
<evidence type="ECO:0000313" key="3">
    <source>
        <dbReference type="Proteomes" id="UP000321046"/>
    </source>
</evidence>
<name>A0A5C6WT10_9DELT</name>
<sequence>MTFNLTTLALIALVILIALSIVRKKMNFIDPQTARQLVDEGALLVDVRTPQEYNERHIPGALNLPLQELEARTAELPKDRTLVLYCRSGNRSSMARRFLLSKGYEEVHDLGAITSWR</sequence>
<accession>A0A5C6WT10</accession>
<dbReference type="CDD" id="cd00158">
    <property type="entry name" value="RHOD"/>
    <property type="match status" value="1"/>
</dbReference>
<dbReference type="InterPro" id="IPR036873">
    <property type="entry name" value="Rhodanese-like_dom_sf"/>
</dbReference>
<dbReference type="SUPFAM" id="SSF52821">
    <property type="entry name" value="Rhodanese/Cell cycle control phosphatase"/>
    <property type="match status" value="1"/>
</dbReference>
<dbReference type="RefSeq" id="WP_146977574.1">
    <property type="nucleotide sequence ID" value="NZ_VOSL01000148.1"/>
</dbReference>
<dbReference type="PROSITE" id="PS00380">
    <property type="entry name" value="RHODANESE_1"/>
    <property type="match status" value="1"/>
</dbReference>
<dbReference type="Pfam" id="PF00581">
    <property type="entry name" value="Rhodanese"/>
    <property type="match status" value="1"/>
</dbReference>
<dbReference type="OrthoDB" id="9789348at2"/>
<dbReference type="Proteomes" id="UP000321046">
    <property type="component" value="Unassembled WGS sequence"/>
</dbReference>
<feature type="domain" description="Rhodanese" evidence="1">
    <location>
        <begin position="38"/>
        <end position="110"/>
    </location>
</feature>
<reference evidence="2 3" key="1">
    <citation type="submission" date="2019-08" db="EMBL/GenBank/DDBJ databases">
        <title>Bradymonadales sp. TMQ2.</title>
        <authorList>
            <person name="Liang Q."/>
        </authorList>
    </citation>
    <scope>NUCLEOTIDE SEQUENCE [LARGE SCALE GENOMIC DNA]</scope>
    <source>
        <strain evidence="2 3">TMQ2</strain>
    </source>
</reference>
<dbReference type="InterPro" id="IPR050229">
    <property type="entry name" value="GlpE_sulfurtransferase"/>
</dbReference>
<protein>
    <submittedName>
        <fullName evidence="2">Rhodanese-like domain-containing protein</fullName>
    </submittedName>
</protein>